<keyword evidence="4" id="KW-1185">Reference proteome</keyword>
<keyword evidence="2" id="KW-0812">Transmembrane</keyword>
<gene>
    <name evidence="3" type="ORF">WJX75_004909</name>
</gene>
<keyword evidence="2" id="KW-1133">Transmembrane helix</keyword>
<keyword evidence="2" id="KW-0472">Membrane</keyword>
<dbReference type="Proteomes" id="UP001491310">
    <property type="component" value="Unassembled WGS sequence"/>
</dbReference>
<feature type="transmembrane region" description="Helical" evidence="2">
    <location>
        <begin position="135"/>
        <end position="155"/>
    </location>
</feature>
<dbReference type="EMBL" id="JALJOT010000007">
    <property type="protein sequence ID" value="KAK9908933.1"/>
    <property type="molecule type" value="Genomic_DNA"/>
</dbReference>
<feature type="region of interest" description="Disordered" evidence="1">
    <location>
        <begin position="276"/>
        <end position="295"/>
    </location>
</feature>
<reference evidence="3 4" key="1">
    <citation type="journal article" date="2024" name="Nat. Commun.">
        <title>Phylogenomics reveals the evolutionary origins of lichenization in chlorophyte algae.</title>
        <authorList>
            <person name="Puginier C."/>
            <person name="Libourel C."/>
            <person name="Otte J."/>
            <person name="Skaloud P."/>
            <person name="Haon M."/>
            <person name="Grisel S."/>
            <person name="Petersen M."/>
            <person name="Berrin J.G."/>
            <person name="Delaux P.M."/>
            <person name="Dal Grande F."/>
            <person name="Keller J."/>
        </authorList>
    </citation>
    <scope>NUCLEOTIDE SEQUENCE [LARGE SCALE GENOMIC DNA]</scope>
    <source>
        <strain evidence="3 4">SAG 216-7</strain>
    </source>
</reference>
<evidence type="ECO:0000256" key="2">
    <source>
        <dbReference type="SAM" id="Phobius"/>
    </source>
</evidence>
<feature type="transmembrane region" description="Helical" evidence="2">
    <location>
        <begin position="176"/>
        <end position="200"/>
    </location>
</feature>
<feature type="transmembrane region" description="Helical" evidence="2">
    <location>
        <begin position="206"/>
        <end position="228"/>
    </location>
</feature>
<sequence>MFCKRSRCSRARVLTRATSDGNHADGGNGPQQLADSAGQLHEDAKDQVHQMVENMEGALDEDTQAALDGIVGKYSFSEKELQTFKELVDNMRGTAWGLLAATGITALLSIIQQVLNGNFLPTDSLYMKGMTLARTFRVLDSLVLAALVYMGALCFKKVVATEENQLAYCVQGIVQLGILFMQMAPIAFCLAVVDLMVAAIRWPGVMLFAAIATAAFSVIRTGAVAFLLSRYRLGSPNTAKVLLLFREGWSALPAFAPVDRTAVMIVGATMMPYSPPKRRHAITPDEEDGMPVDLPKGLTEKARQEAAEFRENDQKRGESGRDTERSSEKGSEKGSSEKGSQDGKKEGKMQEYEFTVWEDRILEVVMEAMRMAGLALAVRAIATFCLGITEIQALSVGGAWGYFSTDLVDQSVRAWLLFASAGCFQKVIKRQGHDITNLLEGLGSENGISLLFARMRKLTWGMTTYKCLELVVLLFCKTSVWAAISGWLRHVALPALLRFVQTHLAFLRPLLAATGVAN</sequence>
<evidence type="ECO:0008006" key="5">
    <source>
        <dbReference type="Google" id="ProtNLM"/>
    </source>
</evidence>
<evidence type="ECO:0000313" key="3">
    <source>
        <dbReference type="EMBL" id="KAK9908933.1"/>
    </source>
</evidence>
<evidence type="ECO:0000256" key="1">
    <source>
        <dbReference type="SAM" id="MobiDB-lite"/>
    </source>
</evidence>
<protein>
    <recommendedName>
        <fullName evidence="5">ABC transmembrane type-1 domain-containing protein</fullName>
    </recommendedName>
</protein>
<comment type="caution">
    <text evidence="3">The sequence shown here is derived from an EMBL/GenBank/DDBJ whole genome shotgun (WGS) entry which is preliminary data.</text>
</comment>
<feature type="transmembrane region" description="Helical" evidence="2">
    <location>
        <begin position="95"/>
        <end position="115"/>
    </location>
</feature>
<name>A0ABR2YPS9_9CHLO</name>
<accession>A0ABR2YPS9</accession>
<feature type="region of interest" description="Disordered" evidence="1">
    <location>
        <begin position="302"/>
        <end position="348"/>
    </location>
</feature>
<organism evidence="3 4">
    <name type="scientific">Coccomyxa subellipsoidea</name>
    <dbReference type="NCBI Taxonomy" id="248742"/>
    <lineage>
        <taxon>Eukaryota</taxon>
        <taxon>Viridiplantae</taxon>
        <taxon>Chlorophyta</taxon>
        <taxon>core chlorophytes</taxon>
        <taxon>Trebouxiophyceae</taxon>
        <taxon>Trebouxiophyceae incertae sedis</taxon>
        <taxon>Coccomyxaceae</taxon>
        <taxon>Coccomyxa</taxon>
    </lineage>
</organism>
<evidence type="ECO:0000313" key="4">
    <source>
        <dbReference type="Proteomes" id="UP001491310"/>
    </source>
</evidence>
<proteinExistence type="predicted"/>